<organism evidence="10 11">
    <name type="scientific">Variovorax boronicumulans</name>
    <dbReference type="NCBI Taxonomy" id="436515"/>
    <lineage>
        <taxon>Bacteria</taxon>
        <taxon>Pseudomonadati</taxon>
        <taxon>Pseudomonadota</taxon>
        <taxon>Betaproteobacteria</taxon>
        <taxon>Burkholderiales</taxon>
        <taxon>Comamonadaceae</taxon>
        <taxon>Variovorax</taxon>
    </lineage>
</organism>
<evidence type="ECO:0000256" key="5">
    <source>
        <dbReference type="ARBA" id="ARBA00022692"/>
    </source>
</evidence>
<comment type="similarity">
    <text evidence="8">Belongs to the TsuA/YedE (TC 9.B.102) family.</text>
</comment>
<evidence type="ECO:0000256" key="8">
    <source>
        <dbReference type="ARBA" id="ARBA00035655"/>
    </source>
</evidence>
<evidence type="ECO:0000313" key="10">
    <source>
        <dbReference type="EMBL" id="ATA57142.1"/>
    </source>
</evidence>
<dbReference type="AlphaFoldDB" id="A0A250DSB9"/>
<reference evidence="10 11" key="1">
    <citation type="submission" date="2017-09" db="EMBL/GenBank/DDBJ databases">
        <title>The diverse metabolic capabilities of V. boronicumulans make it an excellent choice for continued studies on novel biodegradation.</title>
        <authorList>
            <person name="Sun S."/>
        </authorList>
    </citation>
    <scope>NUCLEOTIDE SEQUENCE [LARGE SCALE GENOMIC DNA]</scope>
    <source>
        <strain evidence="10 11">J1</strain>
    </source>
</reference>
<dbReference type="PANTHER" id="PTHR30574">
    <property type="entry name" value="INNER MEMBRANE PROTEIN YEDE"/>
    <property type="match status" value="1"/>
</dbReference>
<feature type="transmembrane region" description="Helical" evidence="9">
    <location>
        <begin position="274"/>
        <end position="294"/>
    </location>
</feature>
<dbReference type="PANTHER" id="PTHR30574:SF1">
    <property type="entry name" value="SULPHUR TRANSPORT DOMAIN-CONTAINING PROTEIN"/>
    <property type="match status" value="1"/>
</dbReference>
<evidence type="ECO:0000256" key="3">
    <source>
        <dbReference type="ARBA" id="ARBA00022475"/>
    </source>
</evidence>
<evidence type="ECO:0000256" key="7">
    <source>
        <dbReference type="ARBA" id="ARBA00023136"/>
    </source>
</evidence>
<keyword evidence="3" id="KW-1003">Cell membrane</keyword>
<evidence type="ECO:0000313" key="11">
    <source>
        <dbReference type="Proteomes" id="UP000217154"/>
    </source>
</evidence>
<dbReference type="Pfam" id="PF04143">
    <property type="entry name" value="Sulf_transp"/>
    <property type="match status" value="1"/>
</dbReference>
<dbReference type="Proteomes" id="UP000217154">
    <property type="component" value="Chromosome"/>
</dbReference>
<feature type="transmembrane region" description="Helical" evidence="9">
    <location>
        <begin position="86"/>
        <end position="107"/>
    </location>
</feature>
<accession>A0A250DSB9</accession>
<feature type="transmembrane region" description="Helical" evidence="9">
    <location>
        <begin position="250"/>
        <end position="268"/>
    </location>
</feature>
<name>A0A250DSB9_9BURK</name>
<keyword evidence="7 9" id="KW-0472">Membrane</keyword>
<comment type="subcellular location">
    <subcellularLocation>
        <location evidence="1">Cell inner membrane</location>
        <topology evidence="1">Multi-pass membrane protein</topology>
    </subcellularLocation>
</comment>
<evidence type="ECO:0000256" key="6">
    <source>
        <dbReference type="ARBA" id="ARBA00022989"/>
    </source>
</evidence>
<protein>
    <submittedName>
        <fullName evidence="10">Transporter</fullName>
    </submittedName>
</protein>
<dbReference type="InterPro" id="IPR007272">
    <property type="entry name" value="Sulf_transp_TsuA/YedE"/>
</dbReference>
<dbReference type="RefSeq" id="WP_095747114.1">
    <property type="nucleotide sequence ID" value="NZ_CP023284.1"/>
</dbReference>
<keyword evidence="2" id="KW-0813">Transport</keyword>
<feature type="transmembrane region" description="Helical" evidence="9">
    <location>
        <begin position="54"/>
        <end position="74"/>
    </location>
</feature>
<keyword evidence="5 9" id="KW-0812">Transmembrane</keyword>
<keyword evidence="4" id="KW-0997">Cell inner membrane</keyword>
<gene>
    <name evidence="10" type="ORF">CKY39_30910</name>
</gene>
<feature type="transmembrane region" description="Helical" evidence="9">
    <location>
        <begin position="178"/>
        <end position="196"/>
    </location>
</feature>
<sequence length="371" mass="38259">MSIAQLSLLTTLALVAAFVLSAVFGAVARATRFCTMGAISDVVALGDWTRVKQWAAAGGVALIGFSALVFAGLVDADRTLYASHQILWLAALVGGLLFGVGMVLSSGCGNKTLVRLGGGSLKALVVLVLMGVSAFATLKGITAVLRVATVDAVHIDLAMNASLPDVLAASFQLKASSLRLALGLVLGGALLVWAAWGRGTRDVRSLVGGMLIGALVVGTWWLSGHWAVVEEHPLTLEHVFLATNSGRAEALSFVTPVAYALDWLMFYSDANKRLTLGIVSVAGVVAGAAVHALWSREFRWEGFAGTGDLAHHATGAVLMGIGGVTAMGCTIGQGLSALSTLSIASLPAIAGIVIGAVVSLKYQAWQLERTL</sequence>
<feature type="transmembrane region" description="Helical" evidence="9">
    <location>
        <begin position="208"/>
        <end position="229"/>
    </location>
</feature>
<dbReference type="KEGG" id="vbo:CKY39_30910"/>
<feature type="transmembrane region" description="Helical" evidence="9">
    <location>
        <begin position="341"/>
        <end position="360"/>
    </location>
</feature>
<evidence type="ECO:0000256" key="9">
    <source>
        <dbReference type="SAM" id="Phobius"/>
    </source>
</evidence>
<feature type="transmembrane region" description="Helical" evidence="9">
    <location>
        <begin position="315"/>
        <end position="335"/>
    </location>
</feature>
<evidence type="ECO:0000256" key="1">
    <source>
        <dbReference type="ARBA" id="ARBA00004429"/>
    </source>
</evidence>
<dbReference type="GO" id="GO:0005886">
    <property type="term" value="C:plasma membrane"/>
    <property type="evidence" value="ECO:0007669"/>
    <property type="project" value="UniProtKB-SubCell"/>
</dbReference>
<evidence type="ECO:0000256" key="4">
    <source>
        <dbReference type="ARBA" id="ARBA00022519"/>
    </source>
</evidence>
<dbReference type="EMBL" id="CP023284">
    <property type="protein sequence ID" value="ATA57142.1"/>
    <property type="molecule type" value="Genomic_DNA"/>
</dbReference>
<keyword evidence="6 9" id="KW-1133">Transmembrane helix</keyword>
<feature type="transmembrane region" description="Helical" evidence="9">
    <location>
        <begin position="119"/>
        <end position="138"/>
    </location>
</feature>
<evidence type="ECO:0000256" key="2">
    <source>
        <dbReference type="ARBA" id="ARBA00022448"/>
    </source>
</evidence>
<proteinExistence type="inferred from homology"/>